<feature type="region of interest" description="Disordered" evidence="1">
    <location>
        <begin position="186"/>
        <end position="233"/>
    </location>
</feature>
<feature type="domain" description="CCHC-type" evidence="2">
    <location>
        <begin position="313"/>
        <end position="329"/>
    </location>
</feature>
<name>A0A146MFK4_LYGHE</name>
<dbReference type="InterPro" id="IPR001878">
    <property type="entry name" value="Znf_CCHC"/>
</dbReference>
<dbReference type="InterPro" id="IPR036875">
    <property type="entry name" value="Znf_CCHC_sf"/>
</dbReference>
<feature type="domain" description="CCHC-type" evidence="2">
    <location>
        <begin position="242"/>
        <end position="258"/>
    </location>
</feature>
<dbReference type="SMART" id="SM00343">
    <property type="entry name" value="ZnF_C2HC"/>
    <property type="match status" value="3"/>
</dbReference>
<dbReference type="GO" id="GO:0008270">
    <property type="term" value="F:zinc ion binding"/>
    <property type="evidence" value="ECO:0007669"/>
    <property type="project" value="InterPro"/>
</dbReference>
<dbReference type="GO" id="GO:0003676">
    <property type="term" value="F:nucleic acid binding"/>
    <property type="evidence" value="ECO:0007669"/>
    <property type="project" value="InterPro"/>
</dbReference>
<dbReference type="AlphaFoldDB" id="A0A146MFK4"/>
<dbReference type="Gene3D" id="4.10.60.10">
    <property type="entry name" value="Zinc finger, CCHC-type"/>
    <property type="match status" value="1"/>
</dbReference>
<feature type="domain" description="CCHC-type" evidence="2">
    <location>
        <begin position="262"/>
        <end position="279"/>
    </location>
</feature>
<proteinExistence type="predicted"/>
<dbReference type="EMBL" id="GDHC01001143">
    <property type="protein sequence ID" value="JAQ17486.1"/>
    <property type="molecule type" value="Transcribed_RNA"/>
</dbReference>
<evidence type="ECO:0000256" key="1">
    <source>
        <dbReference type="SAM" id="MobiDB-lite"/>
    </source>
</evidence>
<organism evidence="3">
    <name type="scientific">Lygus hesperus</name>
    <name type="common">Western plant bug</name>
    <dbReference type="NCBI Taxonomy" id="30085"/>
    <lineage>
        <taxon>Eukaryota</taxon>
        <taxon>Metazoa</taxon>
        <taxon>Ecdysozoa</taxon>
        <taxon>Arthropoda</taxon>
        <taxon>Hexapoda</taxon>
        <taxon>Insecta</taxon>
        <taxon>Pterygota</taxon>
        <taxon>Neoptera</taxon>
        <taxon>Paraneoptera</taxon>
        <taxon>Hemiptera</taxon>
        <taxon>Heteroptera</taxon>
        <taxon>Panheteroptera</taxon>
        <taxon>Cimicomorpha</taxon>
        <taxon>Miridae</taxon>
        <taxon>Mirini</taxon>
        <taxon>Lygus</taxon>
    </lineage>
</organism>
<gene>
    <name evidence="3" type="ORF">g.33731</name>
</gene>
<dbReference type="Pfam" id="PF00098">
    <property type="entry name" value="zf-CCHC"/>
    <property type="match status" value="1"/>
</dbReference>
<reference evidence="3" key="1">
    <citation type="journal article" date="2016" name="Gigascience">
        <title>De novo construction of an expanded transcriptome assembly for the western tarnished plant bug, Lygus hesperus.</title>
        <authorList>
            <person name="Tassone E.E."/>
            <person name="Geib S.M."/>
            <person name="Hall B."/>
            <person name="Fabrick J.A."/>
            <person name="Brent C.S."/>
            <person name="Hull J.J."/>
        </authorList>
    </citation>
    <scope>NUCLEOTIDE SEQUENCE</scope>
</reference>
<evidence type="ECO:0000313" key="3">
    <source>
        <dbReference type="EMBL" id="JAQ17486.1"/>
    </source>
</evidence>
<evidence type="ECO:0000259" key="2">
    <source>
        <dbReference type="SMART" id="SM00343"/>
    </source>
</evidence>
<feature type="non-terminal residue" evidence="3">
    <location>
        <position position="331"/>
    </location>
</feature>
<protein>
    <recommendedName>
        <fullName evidence="2">CCHC-type domain-containing protein</fullName>
    </recommendedName>
</protein>
<accession>A0A146MFK4</accession>
<feature type="non-terminal residue" evidence="3">
    <location>
        <position position="1"/>
    </location>
</feature>
<sequence length="331" mass="36498">FEPVLVRPIFKLCLRFLIVKYQTNIIIRILSRQGLNMDEDRLLKSDAEEMNLDHYSLDRSKLRQSALETLPASKSSSVETLPSPFNSGLDSVSGGVTYPDWAEQMIRTQKAMQEEIVRLRKHIETKNLENPKLPDEMVVDDAGGVPPQQGSNDNVPGTSAMSQALAQDGSVLDRSLRKVALIAKGSKNTSWPSSRGRGRGVRGGIVLRGGSHPRNEAGSSSLANEHPPWGRTTRGPINKKVVCSNCGRTGHPYRLCQSKLRKCYNCGQRTNHVAADCPELKRVLRPSFTPSQEATEHSPRGRTTSDPINKNLVCYNCGGKGHPYGLCQSEL</sequence>
<dbReference type="SUPFAM" id="SSF57756">
    <property type="entry name" value="Retrovirus zinc finger-like domains"/>
    <property type="match status" value="1"/>
</dbReference>